<proteinExistence type="predicted"/>
<organism evidence="1 2">
    <name type="scientific">Hyalomma asiaticum</name>
    <name type="common">Tick</name>
    <dbReference type="NCBI Taxonomy" id="266040"/>
    <lineage>
        <taxon>Eukaryota</taxon>
        <taxon>Metazoa</taxon>
        <taxon>Ecdysozoa</taxon>
        <taxon>Arthropoda</taxon>
        <taxon>Chelicerata</taxon>
        <taxon>Arachnida</taxon>
        <taxon>Acari</taxon>
        <taxon>Parasitiformes</taxon>
        <taxon>Ixodida</taxon>
        <taxon>Ixodoidea</taxon>
        <taxon>Ixodidae</taxon>
        <taxon>Hyalomminae</taxon>
        <taxon>Hyalomma</taxon>
    </lineage>
</organism>
<comment type="caution">
    <text evidence="1">The sequence shown here is derived from an EMBL/GenBank/DDBJ whole genome shotgun (WGS) entry which is preliminary data.</text>
</comment>
<dbReference type="EMBL" id="CM023484">
    <property type="protein sequence ID" value="KAH6932810.1"/>
    <property type="molecule type" value="Genomic_DNA"/>
</dbReference>
<protein>
    <submittedName>
        <fullName evidence="1">Uncharacterized protein</fullName>
    </submittedName>
</protein>
<accession>A0ACB7SE18</accession>
<gene>
    <name evidence="1" type="ORF">HPB50_009795</name>
</gene>
<name>A0ACB7SE18_HYAAI</name>
<keyword evidence="2" id="KW-1185">Reference proteome</keyword>
<dbReference type="Proteomes" id="UP000821845">
    <property type="component" value="Chromosome 4"/>
</dbReference>
<sequence length="337" mass="37864">MMTTVDDVVPKQLLLEEKKKNALLCKKLAVLRKEKEELQEWHDRLEDNLLNQLGTQTAICVKALKSQDTQTDCPADVKPGFDVKAAECHCSRADLSFTDVDVRDADFDISMELSRQTSNIRSSTPVPTSAATHMQQDEAMSPISRPIQALHDKTTDESYHPSFDESLEDSEAPALSLMDCRKFAVFEESLMQLFKECKSAALDSQECEAGVGEKSRRWSARRLPRAGEATRGGGPLRGGCFSSIRRVVNGERTSEAQAMIPHQQRGTAVIRKKCDAVREKRKKTVKWVKKSFSPGDLPWIQSPKKNQVLAEPIQYFMKYAPDSAFGRLAECSNLYYL</sequence>
<evidence type="ECO:0000313" key="2">
    <source>
        <dbReference type="Proteomes" id="UP000821845"/>
    </source>
</evidence>
<evidence type="ECO:0000313" key="1">
    <source>
        <dbReference type="EMBL" id="KAH6932810.1"/>
    </source>
</evidence>
<reference evidence="1" key="1">
    <citation type="submission" date="2020-05" db="EMBL/GenBank/DDBJ databases">
        <title>Large-scale comparative analyses of tick genomes elucidate their genetic diversity and vector capacities.</title>
        <authorList>
            <person name="Jia N."/>
            <person name="Wang J."/>
            <person name="Shi W."/>
            <person name="Du L."/>
            <person name="Sun Y."/>
            <person name="Zhan W."/>
            <person name="Jiang J."/>
            <person name="Wang Q."/>
            <person name="Zhang B."/>
            <person name="Ji P."/>
            <person name="Sakyi L.B."/>
            <person name="Cui X."/>
            <person name="Yuan T."/>
            <person name="Jiang B."/>
            <person name="Yang W."/>
            <person name="Lam T.T.-Y."/>
            <person name="Chang Q."/>
            <person name="Ding S."/>
            <person name="Wang X."/>
            <person name="Zhu J."/>
            <person name="Ruan X."/>
            <person name="Zhao L."/>
            <person name="Wei J."/>
            <person name="Que T."/>
            <person name="Du C."/>
            <person name="Cheng J."/>
            <person name="Dai P."/>
            <person name="Han X."/>
            <person name="Huang E."/>
            <person name="Gao Y."/>
            <person name="Liu J."/>
            <person name="Shao H."/>
            <person name="Ye R."/>
            <person name="Li L."/>
            <person name="Wei W."/>
            <person name="Wang X."/>
            <person name="Wang C."/>
            <person name="Yang T."/>
            <person name="Huo Q."/>
            <person name="Li W."/>
            <person name="Guo W."/>
            <person name="Chen H."/>
            <person name="Zhou L."/>
            <person name="Ni X."/>
            <person name="Tian J."/>
            <person name="Zhou Y."/>
            <person name="Sheng Y."/>
            <person name="Liu T."/>
            <person name="Pan Y."/>
            <person name="Xia L."/>
            <person name="Li J."/>
            <person name="Zhao F."/>
            <person name="Cao W."/>
        </authorList>
    </citation>
    <scope>NUCLEOTIDE SEQUENCE</scope>
    <source>
        <strain evidence="1">Hyas-2018</strain>
    </source>
</reference>